<dbReference type="EMBL" id="CAJNIZ010003780">
    <property type="protein sequence ID" value="CAE7225853.1"/>
    <property type="molecule type" value="Genomic_DNA"/>
</dbReference>
<name>A0A812KEN0_SYMPI</name>
<accession>A0A812KEN0</accession>
<sequence>MHRKPARSARSYGWVVLGALAGFTSPSFVAPLARLRATKSARFAGDKVQPVQPQTGEATGLAIVGAVLGPAVDAIHNQALLRYDLLPVSADLVGCGVARTSILVPPLLAVAYALLGSILPAAAASMIGSCNTKNLPLLSLDPQRRAILAVASTCIIIKASELLLTAGWNGPEALPVLMAMAFLQWASLDGRPFALFLALLAAIGGPLCELPLMWLGAWHYTAPDYWPLAYFGFGPASGAAWAGLSMTTGPCYFAVTTDAIALGRLFRKRQCA</sequence>
<keyword evidence="1" id="KW-0472">Membrane</keyword>
<feature type="transmembrane region" description="Helical" evidence="1">
    <location>
        <begin position="240"/>
        <end position="262"/>
    </location>
</feature>
<dbReference type="PANTHER" id="PTHR36774">
    <property type="entry name" value="INSULIN-INDUCED PROTEIN"/>
    <property type="match status" value="1"/>
</dbReference>
<evidence type="ECO:0000313" key="3">
    <source>
        <dbReference type="Proteomes" id="UP000649617"/>
    </source>
</evidence>
<gene>
    <name evidence="2" type="primary">Ogt</name>
    <name evidence="2" type="ORF">SPIL2461_LOCUS3189</name>
</gene>
<evidence type="ECO:0000256" key="1">
    <source>
        <dbReference type="SAM" id="Phobius"/>
    </source>
</evidence>
<reference evidence="2" key="1">
    <citation type="submission" date="2021-02" db="EMBL/GenBank/DDBJ databases">
        <authorList>
            <person name="Dougan E. K."/>
            <person name="Rhodes N."/>
            <person name="Thang M."/>
            <person name="Chan C."/>
        </authorList>
    </citation>
    <scope>NUCLEOTIDE SEQUENCE</scope>
</reference>
<feature type="transmembrane region" description="Helical" evidence="1">
    <location>
        <begin position="107"/>
        <end position="127"/>
    </location>
</feature>
<keyword evidence="1" id="KW-0812">Transmembrane</keyword>
<dbReference type="AlphaFoldDB" id="A0A812KEN0"/>
<dbReference type="Proteomes" id="UP000649617">
    <property type="component" value="Unassembled WGS sequence"/>
</dbReference>
<comment type="caution">
    <text evidence="2">The sequence shown here is derived from an EMBL/GenBank/DDBJ whole genome shotgun (WGS) entry which is preliminary data.</text>
</comment>
<dbReference type="PANTHER" id="PTHR36774:SF1">
    <property type="entry name" value="INSULIN-INDUCED PROTEIN"/>
    <property type="match status" value="1"/>
</dbReference>
<keyword evidence="3" id="KW-1185">Reference proteome</keyword>
<feature type="transmembrane region" description="Helical" evidence="1">
    <location>
        <begin position="12"/>
        <end position="33"/>
    </location>
</feature>
<dbReference type="OrthoDB" id="46308at2759"/>
<protein>
    <submittedName>
        <fullName evidence="2">Ogt protein</fullName>
    </submittedName>
</protein>
<feature type="transmembrane region" description="Helical" evidence="1">
    <location>
        <begin position="195"/>
        <end position="220"/>
    </location>
</feature>
<proteinExistence type="predicted"/>
<organism evidence="2 3">
    <name type="scientific">Symbiodinium pilosum</name>
    <name type="common">Dinoflagellate</name>
    <dbReference type="NCBI Taxonomy" id="2952"/>
    <lineage>
        <taxon>Eukaryota</taxon>
        <taxon>Sar</taxon>
        <taxon>Alveolata</taxon>
        <taxon>Dinophyceae</taxon>
        <taxon>Suessiales</taxon>
        <taxon>Symbiodiniaceae</taxon>
        <taxon>Symbiodinium</taxon>
    </lineage>
</organism>
<keyword evidence="1" id="KW-1133">Transmembrane helix</keyword>
<evidence type="ECO:0000313" key="2">
    <source>
        <dbReference type="EMBL" id="CAE7225853.1"/>
    </source>
</evidence>